<feature type="transmembrane region" description="Helical" evidence="9">
    <location>
        <begin position="998"/>
        <end position="1024"/>
    </location>
</feature>
<dbReference type="RefSeq" id="WP_135289507.1">
    <property type="nucleotide sequence ID" value="NZ_QUZU01000013.1"/>
</dbReference>
<dbReference type="NCBIfam" id="TIGR00915">
    <property type="entry name" value="2A0602"/>
    <property type="match status" value="1"/>
</dbReference>
<dbReference type="FunFam" id="1.20.1640.10:FF:000001">
    <property type="entry name" value="Efflux pump membrane transporter"/>
    <property type="match status" value="1"/>
</dbReference>
<dbReference type="Gene3D" id="3.30.2090.10">
    <property type="entry name" value="Multidrug efflux transporter AcrB TolC docking domain, DN and DC subdomains"/>
    <property type="match status" value="2"/>
</dbReference>
<dbReference type="InterPro" id="IPR001036">
    <property type="entry name" value="Acrflvin-R"/>
</dbReference>
<evidence type="ECO:0000256" key="7">
    <source>
        <dbReference type="ARBA" id="ARBA00022989"/>
    </source>
</evidence>
<dbReference type="OrthoDB" id="9757904at2"/>
<dbReference type="GO" id="GO:0015562">
    <property type="term" value="F:efflux transmembrane transporter activity"/>
    <property type="evidence" value="ECO:0007669"/>
    <property type="project" value="InterPro"/>
</dbReference>
<evidence type="ECO:0000256" key="9">
    <source>
        <dbReference type="RuleBase" id="RU364070"/>
    </source>
</evidence>
<evidence type="ECO:0000313" key="10">
    <source>
        <dbReference type="EMBL" id="TFY89054.1"/>
    </source>
</evidence>
<keyword evidence="5 9" id="KW-0997">Cell inner membrane</keyword>
<evidence type="ECO:0000313" key="11">
    <source>
        <dbReference type="Proteomes" id="UP000297391"/>
    </source>
</evidence>
<comment type="caution">
    <text evidence="9">Lacks conserved residue(s) required for the propagation of feature annotation.</text>
</comment>
<feature type="transmembrane region" description="Helical" evidence="9">
    <location>
        <begin position="368"/>
        <end position="389"/>
    </location>
</feature>
<comment type="similarity">
    <text evidence="2 9">Belongs to the resistance-nodulation-cell division (RND) (TC 2.A.6) family.</text>
</comment>
<name>A0A4Z0ASF8_9PSED</name>
<feature type="transmembrane region" description="Helical" evidence="9">
    <location>
        <begin position="436"/>
        <end position="460"/>
    </location>
</feature>
<dbReference type="FunFam" id="3.30.70.1430:FF:000001">
    <property type="entry name" value="Efflux pump membrane transporter"/>
    <property type="match status" value="1"/>
</dbReference>
<keyword evidence="7 9" id="KW-1133">Transmembrane helix</keyword>
<organism evidence="10 11">
    <name type="scientific">Pseudomonas kairouanensis</name>
    <dbReference type="NCBI Taxonomy" id="2293832"/>
    <lineage>
        <taxon>Bacteria</taxon>
        <taxon>Pseudomonadati</taxon>
        <taxon>Pseudomonadota</taxon>
        <taxon>Gammaproteobacteria</taxon>
        <taxon>Pseudomonadales</taxon>
        <taxon>Pseudomonadaceae</taxon>
        <taxon>Pseudomonas</taxon>
    </lineage>
</organism>
<evidence type="ECO:0000256" key="4">
    <source>
        <dbReference type="ARBA" id="ARBA00022475"/>
    </source>
</evidence>
<dbReference type="EMBL" id="QUZU01000013">
    <property type="protein sequence ID" value="TFY89054.1"/>
    <property type="molecule type" value="Genomic_DNA"/>
</dbReference>
<dbReference type="GO" id="GO:0009636">
    <property type="term" value="P:response to toxic substance"/>
    <property type="evidence" value="ECO:0007669"/>
    <property type="project" value="UniProtKB-ARBA"/>
</dbReference>
<dbReference type="Gene3D" id="3.30.70.1440">
    <property type="entry name" value="Multidrug efflux transporter AcrB pore domain"/>
    <property type="match status" value="1"/>
</dbReference>
<dbReference type="InterPro" id="IPR004764">
    <property type="entry name" value="MdtF-like"/>
</dbReference>
<evidence type="ECO:0000256" key="6">
    <source>
        <dbReference type="ARBA" id="ARBA00022692"/>
    </source>
</evidence>
<dbReference type="Proteomes" id="UP000297391">
    <property type="component" value="Unassembled WGS sequence"/>
</dbReference>
<keyword evidence="6 9" id="KW-0812">Transmembrane</keyword>
<keyword evidence="11" id="KW-1185">Reference proteome</keyword>
<feature type="transmembrane region" description="Helical" evidence="9">
    <location>
        <begin position="871"/>
        <end position="888"/>
    </location>
</feature>
<reference evidence="10 11" key="1">
    <citation type="journal article" date="2019" name="Syst. Appl. Microbiol.">
        <title>New species of pathogenic Pseudomonas isolated from citrus in Tunisia: Proposal of Pseudomonas kairouanensis sp. nov. and Pseudomonas nabeulensis sp. nov.</title>
        <authorList>
            <person name="Oueslati M."/>
            <person name="Mulet M."/>
            <person name="Gomila M."/>
            <person name="Berge O."/>
            <person name="Hajlaoui M.R."/>
            <person name="Lalucat J."/>
            <person name="Sadfi-Zouaoui N."/>
            <person name="Garcia-Valdes E."/>
        </authorList>
    </citation>
    <scope>NUCLEOTIDE SEQUENCE [LARGE SCALE GENOMIC DNA]</scope>
    <source>
        <strain evidence="10 11">KC12</strain>
    </source>
</reference>
<dbReference type="NCBIfam" id="NF000282">
    <property type="entry name" value="RND_permease_1"/>
    <property type="match status" value="1"/>
</dbReference>
<comment type="caution">
    <text evidence="10">The sequence shown here is derived from an EMBL/GenBank/DDBJ whole genome shotgun (WGS) entry which is preliminary data.</text>
</comment>
<proteinExistence type="inferred from homology"/>
<evidence type="ECO:0000256" key="1">
    <source>
        <dbReference type="ARBA" id="ARBA00004429"/>
    </source>
</evidence>
<dbReference type="SUPFAM" id="SSF82866">
    <property type="entry name" value="Multidrug efflux transporter AcrB transmembrane domain"/>
    <property type="match status" value="2"/>
</dbReference>
<feature type="transmembrane region" description="Helical" evidence="9">
    <location>
        <begin position="541"/>
        <end position="558"/>
    </location>
</feature>
<dbReference type="SUPFAM" id="SSF82693">
    <property type="entry name" value="Multidrug efflux transporter AcrB pore domain, PN1, PN2, PC1 and PC2 subdomains"/>
    <property type="match status" value="4"/>
</dbReference>
<comment type="subcellular location">
    <subcellularLocation>
        <location evidence="1 9">Cell inner membrane</location>
        <topology evidence="1 9">Multi-pass membrane protein</topology>
    </subcellularLocation>
</comment>
<accession>A0A4Z0ASF8</accession>
<evidence type="ECO:0000256" key="3">
    <source>
        <dbReference type="ARBA" id="ARBA00022448"/>
    </source>
</evidence>
<dbReference type="PRINTS" id="PR00702">
    <property type="entry name" value="ACRIFLAVINRP"/>
</dbReference>
<evidence type="ECO:0000256" key="8">
    <source>
        <dbReference type="ARBA" id="ARBA00023136"/>
    </source>
</evidence>
<dbReference type="GO" id="GO:0005886">
    <property type="term" value="C:plasma membrane"/>
    <property type="evidence" value="ECO:0007669"/>
    <property type="project" value="UniProtKB-SubCell"/>
</dbReference>
<dbReference type="Gene3D" id="3.30.70.1320">
    <property type="entry name" value="Multidrug efflux transporter AcrB pore domain like"/>
    <property type="match status" value="1"/>
</dbReference>
<feature type="transmembrane region" description="Helical" evidence="9">
    <location>
        <begin position="895"/>
        <end position="915"/>
    </location>
</feature>
<dbReference type="Gene3D" id="1.20.1640.10">
    <property type="entry name" value="Multidrug efflux transporter AcrB transmembrane domain"/>
    <property type="match status" value="2"/>
</dbReference>
<feature type="transmembrane region" description="Helical" evidence="9">
    <location>
        <begin position="966"/>
        <end position="986"/>
    </location>
</feature>
<dbReference type="SUPFAM" id="SSF82714">
    <property type="entry name" value="Multidrug efflux transporter AcrB TolC docking domain, DN and DC subdomains"/>
    <property type="match status" value="2"/>
</dbReference>
<evidence type="ECO:0000256" key="2">
    <source>
        <dbReference type="ARBA" id="ARBA00010942"/>
    </source>
</evidence>
<protein>
    <recommendedName>
        <fullName evidence="9">Efflux pump membrane transporter</fullName>
    </recommendedName>
</protein>
<feature type="transmembrane region" description="Helical" evidence="9">
    <location>
        <begin position="921"/>
        <end position="945"/>
    </location>
</feature>
<dbReference type="PANTHER" id="PTHR32063:SF32">
    <property type="entry name" value="AMINOGLYCOSIDE EFFLUX PUMP-RELATED"/>
    <property type="match status" value="1"/>
</dbReference>
<dbReference type="PANTHER" id="PTHR32063">
    <property type="match status" value="1"/>
</dbReference>
<dbReference type="InterPro" id="IPR027463">
    <property type="entry name" value="AcrB_DN_DC_subdom"/>
</dbReference>
<keyword evidence="4" id="KW-1003">Cell membrane</keyword>
<dbReference type="Pfam" id="PF00873">
    <property type="entry name" value="ACR_tran"/>
    <property type="match status" value="1"/>
</dbReference>
<gene>
    <name evidence="10" type="ORF">DYL59_12815</name>
</gene>
<feature type="transmembrane region" description="Helical" evidence="9">
    <location>
        <begin position="472"/>
        <end position="499"/>
    </location>
</feature>
<evidence type="ECO:0000256" key="5">
    <source>
        <dbReference type="ARBA" id="ARBA00022519"/>
    </source>
</evidence>
<dbReference type="Gene3D" id="3.30.70.1430">
    <property type="entry name" value="Multidrug efflux transporter AcrB pore domain"/>
    <property type="match status" value="2"/>
</dbReference>
<sequence>MARFFIDRPIFAWVIAIVIMLGGALSISQLPLEQYPDIAPPTVRISATYTGASAKTVEDSVTQVIEQALTGLDNLTYMSSSSSSAGSASINLTFGAGTDPDVAQMQVQNKLQQAESRLPQSVQSEGLTVTKGGSDFLMIAALASDNPSVTGTQIGDYISSTLLDSISRIDGVGEVKTLGSGYAMRIWLDPGLLEKYALMPSDVSTALEAQNTEVSAGQLGALPAAKGQQLNATITARSKLQTAEEFRQVVVKSTSDGAVVLLGDVATVELGSESYDVNSALNGKPAAAMGVQLAAGANALDVGEAVKAKLKEMQPYYPTEMQLKNVIAYDTTPFVSLSIEEVVKSLGEAIVLVVLIMFLFLQNLRATLIPAITVPVVLLGTFGVLALFGYSINTLTMFAMVLAIGLLVDDAIVVVENVERVMSEEGLPALEATRKSMAEITSALIGIALVLSAVFIPMAFFGGSTGIIYRQFSVTIVSAMVLSVLVAMTLTPALCATLLKPSDAHGTQRGFFGWFNRSFERCSARYEGLVGAVLQRGRRSLLVYALVALAMAAGYASLPTSFLPDEDQGILMAQIQLPVGTTDSRTQAVMAQFEDYMLKQPEVEAMISITGLGMGGNSQNTARAFIRLKDWSERSASGQDAASIAQRATLALKSVGDADVFVMQPPAVRGLGQSSGFDLQLKDLGGLGHDALVAAREQFIELAKQDPRLLGVRSNGLDDTPQLKVTIDDRKAGALSLTTSDINTTLSTALGGSYVNDFLNQGRVKKVYVQGAADSRMQAADLDHWFVRNSNDEMVPFSSFASSSWSYGSPLLERYNGSASLEVVGDPAPGVSSGDAMDAVEAIAKQLPQGIGYEWTGQSYQLRLSGSQAPLLYGVSVLFVFLCLAALYESWSVPFSVILVVPLGVVGAVLATRFTGLSNDVYFQVGLLTTVGLAAKNAILIVEFAKHLQEQGASLRDATLTAVRQRLRPILMTSLAFMFGVLPLAISSGAGSAGRRAIGTGVLGGMFSATVLGIFFVPLFFVLIRRRFGRVSTATPTVQKGDA</sequence>
<dbReference type="GO" id="GO:0042910">
    <property type="term" value="F:xenobiotic transmembrane transporter activity"/>
    <property type="evidence" value="ECO:0007669"/>
    <property type="project" value="TreeGrafter"/>
</dbReference>
<keyword evidence="8 9" id="KW-0472">Membrane</keyword>
<keyword evidence="3 9" id="KW-0813">Transport</keyword>
<dbReference type="AlphaFoldDB" id="A0A4Z0ASF8"/>